<evidence type="ECO:0000313" key="2">
    <source>
        <dbReference type="EMBL" id="ROL41223.1"/>
    </source>
</evidence>
<evidence type="ECO:0000313" key="3">
    <source>
        <dbReference type="Proteomes" id="UP000281406"/>
    </source>
</evidence>
<feature type="compositionally biased region" description="Basic and acidic residues" evidence="1">
    <location>
        <begin position="65"/>
        <end position="86"/>
    </location>
</feature>
<reference evidence="2 3" key="1">
    <citation type="submission" date="2018-10" db="EMBL/GenBank/DDBJ databases">
        <title>Genome assembly for a Yunnan-Guizhou Plateau 3E fish, Anabarilius grahami (Regan), and its evolutionary and genetic applications.</title>
        <authorList>
            <person name="Jiang W."/>
        </authorList>
    </citation>
    <scope>NUCLEOTIDE SEQUENCE [LARGE SCALE GENOMIC DNA]</scope>
    <source>
        <strain evidence="2">AG-KIZ</strain>
        <tissue evidence="2">Muscle</tissue>
    </source>
</reference>
<sequence length="128" mass="13895">MSDSQEATSPVAGIGGPAACVSKVELRVSCKSLLDRDTLNKSDPCVMLMVQNQGQWIEHLGVRTDETRERRRKQGERQDERGERGNWPRTFKTKKTLVGLAVPCDGTGRSVDGPILDRLLAAGDGSSG</sequence>
<keyword evidence="3" id="KW-1185">Reference proteome</keyword>
<name>A0A3N0Y4U1_ANAGA</name>
<comment type="caution">
    <text evidence="2">The sequence shown here is derived from an EMBL/GenBank/DDBJ whole genome shotgun (WGS) entry which is preliminary data.</text>
</comment>
<evidence type="ECO:0000256" key="1">
    <source>
        <dbReference type="SAM" id="MobiDB-lite"/>
    </source>
</evidence>
<feature type="region of interest" description="Disordered" evidence="1">
    <location>
        <begin position="65"/>
        <end position="88"/>
    </location>
</feature>
<gene>
    <name evidence="2" type="ORF">DPX16_10375</name>
</gene>
<protein>
    <submittedName>
        <fullName evidence="2">Copine-7</fullName>
    </submittedName>
</protein>
<organism evidence="2 3">
    <name type="scientific">Anabarilius grahami</name>
    <name type="common">Kanglang fish</name>
    <name type="synonym">Barilius grahami</name>
    <dbReference type="NCBI Taxonomy" id="495550"/>
    <lineage>
        <taxon>Eukaryota</taxon>
        <taxon>Metazoa</taxon>
        <taxon>Chordata</taxon>
        <taxon>Craniata</taxon>
        <taxon>Vertebrata</taxon>
        <taxon>Euteleostomi</taxon>
        <taxon>Actinopterygii</taxon>
        <taxon>Neopterygii</taxon>
        <taxon>Teleostei</taxon>
        <taxon>Ostariophysi</taxon>
        <taxon>Cypriniformes</taxon>
        <taxon>Xenocyprididae</taxon>
        <taxon>Xenocypridinae</taxon>
        <taxon>Xenocypridinae incertae sedis</taxon>
        <taxon>Anabarilius</taxon>
    </lineage>
</organism>
<dbReference type="EMBL" id="RJVU01052005">
    <property type="protein sequence ID" value="ROL41223.1"/>
    <property type="molecule type" value="Genomic_DNA"/>
</dbReference>
<accession>A0A3N0Y4U1</accession>
<proteinExistence type="predicted"/>
<dbReference type="AlphaFoldDB" id="A0A3N0Y4U1"/>
<dbReference type="Proteomes" id="UP000281406">
    <property type="component" value="Unassembled WGS sequence"/>
</dbReference>
<dbReference type="OrthoDB" id="5855668at2759"/>